<dbReference type="InterPro" id="IPR058530">
    <property type="entry name" value="Baseplate_J-like_C"/>
</dbReference>
<evidence type="ECO:0000313" key="4">
    <source>
        <dbReference type="Proteomes" id="UP000325255"/>
    </source>
</evidence>
<sequence>MSDSLNTRGFTTLVAAQAAVVQGRTGRASLDLAPGSALRAILEAFASVALWLQGLVLQVLARARLSTANGADVDSFVADYGMTRLPATVACGRVSFARFSPDAAALVPVGARVATDDGSQGYEVIVDAANPAYVVAAGGYPVAAGVAAVTASVRALAAGAAGNAAAGTVTALATGLPGIDSCSNGAGFSGGADAETDAALRARFAAYIASLARATRTAVGYAISTVQQGVTWTLTEGANPDGSANPGFFFVVVDDGTGTPPASLLTAVAEAIEGYRALGVRCAVYAPSVVTARITLVVTATEGYDATAVRAAVRAAIVAMVNALPTGAALPFYRVAATAFATDGVANVAAVTLNGATADLGATPLQVIRTSLASVTVS</sequence>
<gene>
    <name evidence="3" type="ORF">F1189_05370</name>
</gene>
<keyword evidence="4" id="KW-1185">Reference proteome</keyword>
<name>A0A5M6IYR8_9PROT</name>
<reference evidence="3 4" key="1">
    <citation type="submission" date="2019-09" db="EMBL/GenBank/DDBJ databases">
        <title>Genome sequence of Rhodovastum atsumiense, a diverse member of the Acetobacteraceae family of non-sulfur purple photosynthetic bacteria.</title>
        <authorList>
            <person name="Meyer T."/>
            <person name="Kyndt J."/>
        </authorList>
    </citation>
    <scope>NUCLEOTIDE SEQUENCE [LARGE SCALE GENOMIC DNA]</scope>
    <source>
        <strain evidence="3 4">DSM 21279</strain>
    </source>
</reference>
<proteinExistence type="predicted"/>
<dbReference type="InterPro" id="IPR006949">
    <property type="entry name" value="Barrel_Baseplate_J-like"/>
</dbReference>
<dbReference type="PANTHER" id="PTHR37829">
    <property type="entry name" value="PHAGE-LIKE ELEMENT PBSX PROTEIN XKDT"/>
    <property type="match status" value="1"/>
</dbReference>
<dbReference type="AlphaFoldDB" id="A0A5M6IYR8"/>
<accession>A0A5M6IYR8</accession>
<organism evidence="3 4">
    <name type="scientific">Rhodovastum atsumiense</name>
    <dbReference type="NCBI Taxonomy" id="504468"/>
    <lineage>
        <taxon>Bacteria</taxon>
        <taxon>Pseudomonadati</taxon>
        <taxon>Pseudomonadota</taxon>
        <taxon>Alphaproteobacteria</taxon>
        <taxon>Acetobacterales</taxon>
        <taxon>Acetobacteraceae</taxon>
        <taxon>Rhodovastum</taxon>
    </lineage>
</organism>
<comment type="caution">
    <text evidence="3">The sequence shown here is derived from an EMBL/GenBank/DDBJ whole genome shotgun (WGS) entry which is preliminary data.</text>
</comment>
<feature type="domain" description="Baseplate protein J-like barrel" evidence="1">
    <location>
        <begin position="98"/>
        <end position="191"/>
    </location>
</feature>
<protein>
    <submittedName>
        <fullName evidence="3">Baseplate protein</fullName>
    </submittedName>
</protein>
<dbReference type="EMBL" id="VWPK01000006">
    <property type="protein sequence ID" value="KAA5613486.1"/>
    <property type="molecule type" value="Genomic_DNA"/>
</dbReference>
<evidence type="ECO:0000259" key="1">
    <source>
        <dbReference type="Pfam" id="PF04865"/>
    </source>
</evidence>
<dbReference type="InterPro" id="IPR052399">
    <property type="entry name" value="Phage_Baseplate_Assmbl_Protein"/>
</dbReference>
<feature type="domain" description="Baseplate J-like C-terminal" evidence="2">
    <location>
        <begin position="294"/>
        <end position="363"/>
    </location>
</feature>
<evidence type="ECO:0000259" key="2">
    <source>
        <dbReference type="Pfam" id="PF26079"/>
    </source>
</evidence>
<dbReference type="OrthoDB" id="7012887at2"/>
<evidence type="ECO:0000313" key="3">
    <source>
        <dbReference type="EMBL" id="KAA5613486.1"/>
    </source>
</evidence>
<dbReference type="PANTHER" id="PTHR37829:SF3">
    <property type="entry name" value="PROTEIN JAYE-RELATED"/>
    <property type="match status" value="1"/>
</dbReference>
<dbReference type="Pfam" id="PF26079">
    <property type="entry name" value="Baseplate_J_C"/>
    <property type="match status" value="1"/>
</dbReference>
<dbReference type="Proteomes" id="UP000325255">
    <property type="component" value="Unassembled WGS sequence"/>
</dbReference>
<dbReference type="RefSeq" id="WP_150039597.1">
    <property type="nucleotide sequence ID" value="NZ_OW485601.1"/>
</dbReference>
<dbReference type="Pfam" id="PF04865">
    <property type="entry name" value="Baseplate_J"/>
    <property type="match status" value="1"/>
</dbReference>